<feature type="domain" description="GB1/RHD3-type G" evidence="11">
    <location>
        <begin position="257"/>
        <end position="435"/>
    </location>
</feature>
<keyword evidence="3" id="KW-0547">Nucleotide-binding</keyword>
<comment type="subcellular location">
    <subcellularLocation>
        <location evidence="1">Nucleus</location>
    </subcellularLocation>
</comment>
<evidence type="ECO:0000313" key="12">
    <source>
        <dbReference type="EMBL" id="KAH0869222.1"/>
    </source>
</evidence>
<dbReference type="Pfam" id="PF05129">
    <property type="entry name" value="Zn_ribbon_Elf1"/>
    <property type="match status" value="1"/>
</dbReference>
<keyword evidence="9" id="KW-0175">Coiled coil</keyword>
<keyword evidence="5" id="KW-0862">Zinc</keyword>
<evidence type="ECO:0000256" key="2">
    <source>
        <dbReference type="ARBA" id="ARBA00009730"/>
    </source>
</evidence>
<dbReference type="Pfam" id="PF02263">
    <property type="entry name" value="GBP"/>
    <property type="match status" value="1"/>
</dbReference>
<evidence type="ECO:0000259" key="11">
    <source>
        <dbReference type="PROSITE" id="PS51715"/>
    </source>
</evidence>
<name>A0ABQ7YLX5_BRANA</name>
<dbReference type="InterPro" id="IPR036543">
    <property type="entry name" value="Guanylate-bd_C_sf"/>
</dbReference>
<evidence type="ECO:0000313" key="13">
    <source>
        <dbReference type="Proteomes" id="UP000824890"/>
    </source>
</evidence>
<dbReference type="InterPro" id="IPR015894">
    <property type="entry name" value="Guanylate-bd_N"/>
</dbReference>
<dbReference type="SUPFAM" id="SSF57783">
    <property type="entry name" value="Zinc beta-ribbon"/>
    <property type="match status" value="1"/>
</dbReference>
<evidence type="ECO:0000256" key="10">
    <source>
        <dbReference type="SAM" id="MobiDB-lite"/>
    </source>
</evidence>
<proteinExistence type="inferred from homology"/>
<evidence type="ECO:0000256" key="8">
    <source>
        <dbReference type="PROSITE-ProRule" id="PRU01052"/>
    </source>
</evidence>
<dbReference type="InterPro" id="IPR003191">
    <property type="entry name" value="Guanylate-bd/ATL_C"/>
</dbReference>
<feature type="coiled-coil region" evidence="9">
    <location>
        <begin position="698"/>
        <end position="778"/>
    </location>
</feature>
<keyword evidence="13" id="KW-1185">Reference proteome</keyword>
<sequence>MGKRKSRAKPATTKRMDKLDTVFSCPFCNHGSSVECQINMKEMIGIATCRICEESFSTTITALSEAIDIYSEWIDECERVNTVEDDVEQEEEVEEEEVYEEEEEEEEEVEEEDDEDARWRPAHFTMPRNQLISLCPGTAHPKTLFKLLNRRLSSPFFLEKSPNIERNRSDESSRISKFAEMRSFFSRGAKDSPSSSASPSLRSYPSTPPASSSAVTGPPRPIRLVYCDEKGKFRMDPEAVATLLLVKEPVGVVSVCGRARQGKSFILNQGTYSTQIFSLAVLLSSMFIYNQMGGIDEASLDRLSLVTQMTKHIRVKASEGTSSRSELGQFSPIFVWLLRDFYLDLVEDNRKITPRDYLEIALRPVQGGGGDIAAKNEIRDSIRALFPDRECFTLVRPLTNEKDLQRLDQIPLEDLRGEFAAGLDAFTKFVFEKTRPKQLGGTVMTGPVLAAITQSYLDALNNGAVPTITSAWQNVEETECRRAYDSGIEAYLAAFDQSKAPEEGALREEHEEAVRKALAMFNANAVGAGIARKRYEDLLHKDLKKKFADYKRNAFMEADLRCRSAIQSMEKQLRAACHASNANMDNVVKVLEARLSAYEASCHGPGKWQKLSVFLQQSLEGPIYDLTKRLIDNIAIEKNSLAVKFRSVEDAMKHLKQQLDDSERYKLEYQKRYDESNIDKKKLEDIYRERITKLQGENSSLNERCSTLVKTLESKQEEIKEWKRKYDQFVLKQKAVEDQLKSDMEVLRTRSTTSEARLSAAREQAKSAQEETEEWKRKYDYAVGEARSALQKAASVQERSGKETQLREDALREEFTLTLTEKDEEIKEKTTKIEKAEQSLTVLRSELKAAESKIRSFDVETASLKLELREMIDRLDSANTKALTYEKEANKLEQEKIRLEQKYRSDFERFDEVQERCKTAEIEAKRATELADKARADAVTSQKEKSESQSLAMERLAQIERAQRQIENLERQKTDLEDELHRLRVSEMEAVSKVTVLEARVGEREKEIESLLKLTNEQRAHNVKSLEKLLDEERKAHIAANRRAEALSLELQAAQATVDNLQQELAQARLKETALDNKIRAASSSRGKRSRMEDVDMDIGETSDRILRTNKRSRSTRGDDNGGYEDGVSVSRGDEDTQNQQGEEEEEAEDYRKLTVQNLKHELTKYDCGHLILNKGHQSKKEILALYEAHVLPKKALEKEERKRQ</sequence>
<keyword evidence="7" id="KW-0539">Nucleus</keyword>
<feature type="compositionally biased region" description="Low complexity" evidence="10">
    <location>
        <begin position="192"/>
        <end position="217"/>
    </location>
</feature>
<reference evidence="12 13" key="1">
    <citation type="submission" date="2021-05" db="EMBL/GenBank/DDBJ databases">
        <title>Genome Assembly of Synthetic Allotetraploid Brassica napus Reveals Homoeologous Exchanges between Subgenomes.</title>
        <authorList>
            <person name="Davis J.T."/>
        </authorList>
    </citation>
    <scope>NUCLEOTIDE SEQUENCE [LARGE SCALE GENOMIC DNA]</scope>
    <source>
        <strain evidence="13">cv. Da-Ae</strain>
        <tissue evidence="12">Seedling</tissue>
    </source>
</reference>
<dbReference type="EMBL" id="JAGKQM010000017">
    <property type="protein sequence ID" value="KAH0869222.1"/>
    <property type="molecule type" value="Genomic_DNA"/>
</dbReference>
<evidence type="ECO:0000256" key="9">
    <source>
        <dbReference type="SAM" id="Coils"/>
    </source>
</evidence>
<feature type="coiled-coil region" evidence="9">
    <location>
        <begin position="1023"/>
        <end position="1078"/>
    </location>
</feature>
<evidence type="ECO:0000256" key="7">
    <source>
        <dbReference type="ARBA" id="ARBA00023242"/>
    </source>
</evidence>
<dbReference type="PANTHER" id="PTHR10751">
    <property type="entry name" value="GUANYLATE BINDING PROTEIN"/>
    <property type="match status" value="1"/>
</dbReference>
<dbReference type="Proteomes" id="UP000824890">
    <property type="component" value="Unassembled WGS sequence"/>
</dbReference>
<dbReference type="InterPro" id="IPR027417">
    <property type="entry name" value="P-loop_NTPase"/>
</dbReference>
<comment type="similarity">
    <text evidence="2">Belongs to the ELOF1 family.</text>
</comment>
<dbReference type="InterPro" id="IPR038567">
    <property type="entry name" value="T_Elf1_sf"/>
</dbReference>
<keyword evidence="6" id="KW-0342">GTP-binding</keyword>
<feature type="region of interest" description="Disordered" evidence="10">
    <location>
        <begin position="84"/>
        <end position="117"/>
    </location>
</feature>
<dbReference type="Gene3D" id="3.40.50.300">
    <property type="entry name" value="P-loop containing nucleotide triphosphate hydrolases"/>
    <property type="match status" value="2"/>
</dbReference>
<feature type="region of interest" description="Disordered" evidence="10">
    <location>
        <begin position="1079"/>
        <end position="1150"/>
    </location>
</feature>
<dbReference type="Gene3D" id="2.20.25.190">
    <property type="match status" value="1"/>
</dbReference>
<dbReference type="SUPFAM" id="SSF52540">
    <property type="entry name" value="P-loop containing nucleoside triphosphate hydrolases"/>
    <property type="match status" value="1"/>
</dbReference>
<gene>
    <name evidence="12" type="ORF">HID58_076244</name>
</gene>
<evidence type="ECO:0000256" key="5">
    <source>
        <dbReference type="ARBA" id="ARBA00022833"/>
    </source>
</evidence>
<dbReference type="SUPFAM" id="SSF48340">
    <property type="entry name" value="Interferon-induced guanylate-binding protein 1 (GBP1), C-terminal domain"/>
    <property type="match status" value="1"/>
</dbReference>
<dbReference type="Pfam" id="PF02841">
    <property type="entry name" value="GBP_C"/>
    <property type="match status" value="1"/>
</dbReference>
<protein>
    <recommendedName>
        <fullName evidence="11">GB1/RHD3-type G domain-containing protein</fullName>
    </recommendedName>
</protein>
<organism evidence="12 13">
    <name type="scientific">Brassica napus</name>
    <name type="common">Rape</name>
    <dbReference type="NCBI Taxonomy" id="3708"/>
    <lineage>
        <taxon>Eukaryota</taxon>
        <taxon>Viridiplantae</taxon>
        <taxon>Streptophyta</taxon>
        <taxon>Embryophyta</taxon>
        <taxon>Tracheophyta</taxon>
        <taxon>Spermatophyta</taxon>
        <taxon>Magnoliopsida</taxon>
        <taxon>eudicotyledons</taxon>
        <taxon>Gunneridae</taxon>
        <taxon>Pentapetalae</taxon>
        <taxon>rosids</taxon>
        <taxon>malvids</taxon>
        <taxon>Brassicales</taxon>
        <taxon>Brassicaceae</taxon>
        <taxon>Brassiceae</taxon>
        <taxon>Brassica</taxon>
    </lineage>
</organism>
<dbReference type="InterPro" id="IPR007808">
    <property type="entry name" value="Elf1"/>
</dbReference>
<accession>A0ABQ7YLX5</accession>
<evidence type="ECO:0000256" key="1">
    <source>
        <dbReference type="ARBA" id="ARBA00004123"/>
    </source>
</evidence>
<feature type="compositionally biased region" description="Acidic residues" evidence="10">
    <location>
        <begin position="84"/>
        <end position="116"/>
    </location>
</feature>
<feature type="coiled-coil region" evidence="9">
    <location>
        <begin position="819"/>
        <end position="986"/>
    </location>
</feature>
<comment type="similarity">
    <text evidence="8">Belongs to the TRAFAC class dynamin-like GTPase superfamily. GB1/RHD3 GTPase family.</text>
</comment>
<dbReference type="PROSITE" id="PS51715">
    <property type="entry name" value="G_GB1_RHD3"/>
    <property type="match status" value="1"/>
</dbReference>
<comment type="caution">
    <text evidence="12">The sequence shown here is derived from an EMBL/GenBank/DDBJ whole genome shotgun (WGS) entry which is preliminary data.</text>
</comment>
<evidence type="ECO:0000256" key="4">
    <source>
        <dbReference type="ARBA" id="ARBA00022801"/>
    </source>
</evidence>
<dbReference type="InterPro" id="IPR030386">
    <property type="entry name" value="G_GB1_RHD3_dom"/>
</dbReference>
<evidence type="ECO:0000256" key="6">
    <source>
        <dbReference type="ARBA" id="ARBA00023134"/>
    </source>
</evidence>
<feature type="region of interest" description="Disordered" evidence="10">
    <location>
        <begin position="187"/>
        <end position="217"/>
    </location>
</feature>
<keyword evidence="4" id="KW-0378">Hydrolase</keyword>
<evidence type="ECO:0000256" key="3">
    <source>
        <dbReference type="ARBA" id="ARBA00022741"/>
    </source>
</evidence>
<dbReference type="Gene3D" id="1.20.1000.10">
    <property type="entry name" value="Guanylate-binding protein, C-terminal domain"/>
    <property type="match status" value="1"/>
</dbReference>